<evidence type="ECO:0000259" key="3">
    <source>
        <dbReference type="Pfam" id="PF20846"/>
    </source>
</evidence>
<name>A0A9L0JE14_EQUAS</name>
<reference evidence="4" key="3">
    <citation type="submission" date="2025-09" db="UniProtKB">
        <authorList>
            <consortium name="Ensembl"/>
        </authorList>
    </citation>
    <scope>IDENTIFICATION</scope>
</reference>
<feature type="domain" description="Paraneoplastic antigen Ma-like C-terminal" evidence="2">
    <location>
        <begin position="40"/>
        <end position="196"/>
    </location>
</feature>
<dbReference type="Pfam" id="PF14893">
    <property type="entry name" value="PNMA"/>
    <property type="match status" value="1"/>
</dbReference>
<protein>
    <recommendedName>
        <fullName evidence="6">PNMA family member 6E</fullName>
    </recommendedName>
</protein>
<evidence type="ECO:0000313" key="4">
    <source>
        <dbReference type="Ensembl" id="ENSEASP00005050568.1"/>
    </source>
</evidence>
<feature type="compositionally biased region" description="Basic and acidic residues" evidence="1">
    <location>
        <begin position="305"/>
        <end position="333"/>
    </location>
</feature>
<keyword evidence="5" id="KW-1185">Reference proteome</keyword>
<dbReference type="InterPro" id="IPR048271">
    <property type="entry name" value="PNMA_N"/>
</dbReference>
<accession>A0A9L0JE14</accession>
<dbReference type="PANTHER" id="PTHR23095:SF20">
    <property type="entry name" value="PARANEOPLASTIC ANTIGEN MA6E"/>
    <property type="match status" value="1"/>
</dbReference>
<feature type="domain" description="Paraneoplastic antigen Ma-like N-terminal" evidence="3">
    <location>
        <begin position="1"/>
        <end position="31"/>
    </location>
</feature>
<reference evidence="4 5" key="1">
    <citation type="journal article" date="2020" name="Nat. Commun.">
        <title>Donkey genomes provide new insights into domestication and selection for coat color.</title>
        <authorList>
            <person name="Wang"/>
            <person name="C."/>
            <person name="Li"/>
            <person name="H."/>
            <person name="Guo"/>
            <person name="Y."/>
            <person name="Huang"/>
            <person name="J."/>
            <person name="Sun"/>
            <person name="Y."/>
            <person name="Min"/>
            <person name="J."/>
            <person name="Wang"/>
            <person name="J."/>
            <person name="Fang"/>
            <person name="X."/>
            <person name="Zhao"/>
            <person name="Z."/>
            <person name="Wang"/>
            <person name="S."/>
            <person name="Zhang"/>
            <person name="Y."/>
            <person name="Liu"/>
            <person name="Q."/>
            <person name="Jiang"/>
            <person name="Q."/>
            <person name="Wang"/>
            <person name="X."/>
            <person name="Guo"/>
            <person name="Y."/>
            <person name="Yang"/>
            <person name="C."/>
            <person name="Wang"/>
            <person name="Y."/>
            <person name="Tian"/>
            <person name="F."/>
            <person name="Zhuang"/>
            <person name="G."/>
            <person name="Fan"/>
            <person name="Y."/>
            <person name="Gao"/>
            <person name="Q."/>
            <person name="Li"/>
            <person name="Y."/>
            <person name="Ju"/>
            <person name="Z."/>
            <person name="Li"/>
            <person name="J."/>
            <person name="Li"/>
            <person name="R."/>
            <person name="Hou"/>
            <person name="M."/>
            <person name="Yang"/>
            <person name="G."/>
            <person name="Liu"/>
            <person name="G."/>
            <person name="Liu"/>
            <person name="W."/>
            <person name="Guo"/>
            <person name="J."/>
            <person name="Pan"/>
            <person name="S."/>
            <person name="Fan"/>
            <person name="G."/>
            <person name="Zhang"/>
            <person name="W."/>
            <person name="Zhang"/>
            <person name="R."/>
            <person name="Yu"/>
            <person name="J."/>
            <person name="Zhang"/>
            <person name="X."/>
            <person name="Yin"/>
            <person name="Q."/>
            <person name="Ji"/>
            <person name="C."/>
            <person name="Jin"/>
            <person name="Y."/>
            <person name="Yue"/>
            <person name="G."/>
            <person name="Liu"/>
            <person name="M."/>
            <person name="Xu"/>
            <person name="J."/>
            <person name="Liu"/>
            <person name="S."/>
            <person name="Jordana"/>
            <person name="J."/>
            <person name="Noce"/>
            <person name="A."/>
            <person name="Amills"/>
            <person name="M."/>
            <person name="Wu"/>
            <person name="D.D."/>
            <person name="Li"/>
            <person name="S."/>
            <person name="Zhou"/>
            <person name="X. and Zhong"/>
            <person name="J."/>
        </authorList>
    </citation>
    <scope>NUCLEOTIDE SEQUENCE [LARGE SCALE GENOMIC DNA]</scope>
</reference>
<dbReference type="PANTHER" id="PTHR23095">
    <property type="entry name" value="PARANEOPLASTIC ANTIGEN"/>
    <property type="match status" value="1"/>
</dbReference>
<feature type="region of interest" description="Disordered" evidence="1">
    <location>
        <begin position="210"/>
        <end position="340"/>
    </location>
</feature>
<organism evidence="4 5">
    <name type="scientific">Equus asinus</name>
    <name type="common">Donkey</name>
    <name type="synonym">Equus africanus asinus</name>
    <dbReference type="NCBI Taxonomy" id="9793"/>
    <lineage>
        <taxon>Eukaryota</taxon>
        <taxon>Metazoa</taxon>
        <taxon>Chordata</taxon>
        <taxon>Craniata</taxon>
        <taxon>Vertebrata</taxon>
        <taxon>Euteleostomi</taxon>
        <taxon>Mammalia</taxon>
        <taxon>Eutheria</taxon>
        <taxon>Laurasiatheria</taxon>
        <taxon>Perissodactyla</taxon>
        <taxon>Equidae</taxon>
        <taxon>Equus</taxon>
    </lineage>
</organism>
<dbReference type="AlphaFoldDB" id="A0A9L0JE14"/>
<gene>
    <name evidence="4" type="primary">LOC123282412</name>
</gene>
<reference evidence="4" key="2">
    <citation type="submission" date="2025-08" db="UniProtKB">
        <authorList>
            <consortium name="Ensembl"/>
        </authorList>
    </citation>
    <scope>IDENTIFICATION</scope>
</reference>
<dbReference type="Pfam" id="PF20846">
    <property type="entry name" value="PNMA_N"/>
    <property type="match status" value="1"/>
</dbReference>
<evidence type="ECO:0000259" key="2">
    <source>
        <dbReference type="Pfam" id="PF14893"/>
    </source>
</evidence>
<dbReference type="InterPro" id="IPR048270">
    <property type="entry name" value="PNMA_C"/>
</dbReference>
<dbReference type="Ensembl" id="ENSEAST00005079295.1">
    <property type="protein sequence ID" value="ENSEASP00005050568.1"/>
    <property type="gene ID" value="ENSEASG00005035618.1"/>
</dbReference>
<dbReference type="Proteomes" id="UP000694387">
    <property type="component" value="Chromosome X"/>
</dbReference>
<feature type="compositionally biased region" description="Gly residues" evidence="1">
    <location>
        <begin position="285"/>
        <end position="296"/>
    </location>
</feature>
<evidence type="ECO:0008006" key="6">
    <source>
        <dbReference type="Google" id="ProtNLM"/>
    </source>
</evidence>
<evidence type="ECO:0000256" key="1">
    <source>
        <dbReference type="SAM" id="MobiDB-lite"/>
    </source>
</evidence>
<dbReference type="GeneTree" id="ENSGT01030000234522"/>
<dbReference type="InterPro" id="IPR026523">
    <property type="entry name" value="PNMA"/>
</dbReference>
<proteinExistence type="predicted"/>
<evidence type="ECO:0000313" key="5">
    <source>
        <dbReference type="Proteomes" id="UP000694387"/>
    </source>
</evidence>
<sequence>MALAMLRDWCSWIGMNAKRSPLIMSIPRTARTGNSRRPCEPGCGEESFESWLHHANDTLYLWRHMSERERRRRLVESLGGPALDLMCGLLEENPDTPVQDCLAALVQVFGSNDARMTTRLKFLTCAQRPQEALFAYVMCLEGLLQAALEKGAIRPAIADQLRARQVLMRAWPNETLENKLRRMCLERRPPGFLGMLQLIQETEAWEAVPARSEQFQAKESAPVDSRGSAVAQATPDNEDINSAIETPASPATQKDENAPTPAGLGQAGPLEAPGGPTPAQMGSASGVGPGGPGGDPEGLAQAGNKEAEQTPEEGLKAIQEEPGNKDGAEEMSHPEFSSGK</sequence>